<evidence type="ECO:0000256" key="1">
    <source>
        <dbReference type="ARBA" id="ARBA00006974"/>
    </source>
</evidence>
<dbReference type="InterPro" id="IPR003676">
    <property type="entry name" value="SAUR_fam"/>
</dbReference>
<dbReference type="EMBL" id="NBSK02000005">
    <property type="protein sequence ID" value="KAJ0204696.1"/>
    <property type="molecule type" value="Genomic_DNA"/>
</dbReference>
<comment type="similarity">
    <text evidence="1">Belongs to the ARG7 family.</text>
</comment>
<name>A0A9R1X9R4_LACSA</name>
<organism evidence="4 5">
    <name type="scientific">Lactuca sativa</name>
    <name type="common">Garden lettuce</name>
    <dbReference type="NCBI Taxonomy" id="4236"/>
    <lineage>
        <taxon>Eukaryota</taxon>
        <taxon>Viridiplantae</taxon>
        <taxon>Streptophyta</taxon>
        <taxon>Embryophyta</taxon>
        <taxon>Tracheophyta</taxon>
        <taxon>Spermatophyta</taxon>
        <taxon>Magnoliopsida</taxon>
        <taxon>eudicotyledons</taxon>
        <taxon>Gunneridae</taxon>
        <taxon>Pentapetalae</taxon>
        <taxon>asterids</taxon>
        <taxon>campanulids</taxon>
        <taxon>Asterales</taxon>
        <taxon>Asteraceae</taxon>
        <taxon>Cichorioideae</taxon>
        <taxon>Cichorieae</taxon>
        <taxon>Lactucinae</taxon>
        <taxon>Lactuca</taxon>
    </lineage>
</organism>
<evidence type="ECO:0000313" key="4">
    <source>
        <dbReference type="EMBL" id="KAJ0204696.1"/>
    </source>
</evidence>
<evidence type="ECO:0000259" key="3">
    <source>
        <dbReference type="Pfam" id="PF07727"/>
    </source>
</evidence>
<dbReference type="InterPro" id="IPR043502">
    <property type="entry name" value="DNA/RNA_pol_sf"/>
</dbReference>
<dbReference type="PANTHER" id="PTHR31929">
    <property type="entry name" value="SAUR-LIKE AUXIN-RESPONSIVE PROTEIN FAMILY-RELATED"/>
    <property type="match status" value="1"/>
</dbReference>
<dbReference type="GO" id="GO:0009733">
    <property type="term" value="P:response to auxin"/>
    <property type="evidence" value="ECO:0007669"/>
    <property type="project" value="InterPro"/>
</dbReference>
<gene>
    <name evidence="4" type="ORF">LSAT_V11C500250400</name>
</gene>
<sequence>MAILFPRIIQAKQILRRSLSNGSSTTKSMETPKGYLAIYVGEQEKKRFVVPVWLLSQPAFQELLDQAEQEFGAAPRVSLDDLPLHSFLEDTSQPMSVSRACSKPPALSPCQPRPFSCGVCADPRPCPALVTTPATDTPVAEPDDPIPSDSNASSEPLGSAAGSDSDDDPPASPNPAPSVSIPTPLDPSPAGHPMITRAKAGIFKPRHQADLAHTSDHGLYSALFASTDPSTHHDALRDPKWVAAMRSEMQALSRNATWSLVPRPPNTNVVGCQWLFRTKYHADGSIDRHKARLVAQGFSQVPGLDCSHTFSPVVKAATIRVVLTLAVINQWKLHQLDVNNAFLHGNLTDIVYMKQPPGFIDPRYPDHVCKLHKAIYGLQQAPRAWFHRLSSFLVTNGFVCSRADPSLFIFKLGACVLYLLVYVDDLILTGSDSSLIRSFIHKLHAEFKIKDLGQLNYFLGLEAKHLPSGLFLSQSKHAHSIVDRAGLLDSKPVSTPLAANTSFVASGALYADPTH</sequence>
<dbReference type="SUPFAM" id="SSF56672">
    <property type="entry name" value="DNA/RNA polymerases"/>
    <property type="match status" value="1"/>
</dbReference>
<dbReference type="InterPro" id="IPR013103">
    <property type="entry name" value="RVT_2"/>
</dbReference>
<dbReference type="Pfam" id="PF07727">
    <property type="entry name" value="RVT_2"/>
    <property type="match status" value="1"/>
</dbReference>
<dbReference type="Proteomes" id="UP000235145">
    <property type="component" value="Unassembled WGS sequence"/>
</dbReference>
<protein>
    <recommendedName>
        <fullName evidence="3">Reverse transcriptase Ty1/copia-type domain-containing protein</fullName>
    </recommendedName>
</protein>
<feature type="region of interest" description="Disordered" evidence="2">
    <location>
        <begin position="131"/>
        <end position="194"/>
    </location>
</feature>
<comment type="caution">
    <text evidence="4">The sequence shown here is derived from an EMBL/GenBank/DDBJ whole genome shotgun (WGS) entry which is preliminary data.</text>
</comment>
<keyword evidence="5" id="KW-1185">Reference proteome</keyword>
<evidence type="ECO:0000256" key="2">
    <source>
        <dbReference type="SAM" id="MobiDB-lite"/>
    </source>
</evidence>
<reference evidence="4 5" key="1">
    <citation type="journal article" date="2017" name="Nat. Commun.">
        <title>Genome assembly with in vitro proximity ligation data and whole-genome triplication in lettuce.</title>
        <authorList>
            <person name="Reyes-Chin-Wo S."/>
            <person name="Wang Z."/>
            <person name="Yang X."/>
            <person name="Kozik A."/>
            <person name="Arikit S."/>
            <person name="Song C."/>
            <person name="Xia L."/>
            <person name="Froenicke L."/>
            <person name="Lavelle D.O."/>
            <person name="Truco M.J."/>
            <person name="Xia R."/>
            <person name="Zhu S."/>
            <person name="Xu C."/>
            <person name="Xu H."/>
            <person name="Xu X."/>
            <person name="Cox K."/>
            <person name="Korf I."/>
            <person name="Meyers B.C."/>
            <person name="Michelmore R.W."/>
        </authorList>
    </citation>
    <scope>NUCLEOTIDE SEQUENCE [LARGE SCALE GENOMIC DNA]</scope>
    <source>
        <strain evidence="5">cv. Salinas</strain>
        <tissue evidence="4">Seedlings</tissue>
    </source>
</reference>
<accession>A0A9R1X9R4</accession>
<dbReference type="AlphaFoldDB" id="A0A9R1X9R4"/>
<proteinExistence type="inferred from homology"/>
<feature type="domain" description="Reverse transcriptase Ty1/copia-type" evidence="3">
    <location>
        <begin position="255"/>
        <end position="498"/>
    </location>
</feature>
<evidence type="ECO:0000313" key="5">
    <source>
        <dbReference type="Proteomes" id="UP000235145"/>
    </source>
</evidence>
<dbReference type="Pfam" id="PF02519">
    <property type="entry name" value="Auxin_inducible"/>
    <property type="match status" value="1"/>
</dbReference>